<accession>A0A7M7G7N5</accession>
<evidence type="ECO:0000256" key="10">
    <source>
        <dbReference type="SAM" id="Coils"/>
    </source>
</evidence>
<dbReference type="Proteomes" id="UP000002358">
    <property type="component" value="Chromosome 4"/>
</dbReference>
<feature type="region of interest" description="Disordered" evidence="11">
    <location>
        <begin position="67"/>
        <end position="107"/>
    </location>
</feature>
<dbReference type="InterPro" id="IPR016024">
    <property type="entry name" value="ARM-type_fold"/>
</dbReference>
<proteinExistence type="inferred from homology"/>
<keyword evidence="4" id="KW-0813">Transport</keyword>
<keyword evidence="8" id="KW-0811">Translocation</keyword>
<dbReference type="PANTHER" id="PTHR19316:SF35">
    <property type="entry name" value="NUCLEOTIDE EXCHANGE FACTOR SIL1"/>
    <property type="match status" value="1"/>
</dbReference>
<evidence type="ECO:0000256" key="7">
    <source>
        <dbReference type="ARBA" id="ARBA00022927"/>
    </source>
</evidence>
<keyword evidence="9" id="KW-0325">Glycoprotein</keyword>
<dbReference type="OrthoDB" id="448649at2759"/>
<evidence type="ECO:0000256" key="3">
    <source>
        <dbReference type="ARBA" id="ARBA00015352"/>
    </source>
</evidence>
<dbReference type="Gene3D" id="1.25.10.10">
    <property type="entry name" value="Leucine-rich Repeat Variant"/>
    <property type="match status" value="1"/>
</dbReference>
<feature type="domain" description="Armadillo repeat-containing" evidence="13">
    <location>
        <begin position="267"/>
        <end position="352"/>
    </location>
</feature>
<keyword evidence="6" id="KW-0256">Endoplasmic reticulum</keyword>
<evidence type="ECO:0000256" key="11">
    <source>
        <dbReference type="SAM" id="MobiDB-lite"/>
    </source>
</evidence>
<dbReference type="GO" id="GO:0000774">
    <property type="term" value="F:adenyl-nucleotide exchange factor activity"/>
    <property type="evidence" value="ECO:0007669"/>
    <property type="project" value="TreeGrafter"/>
</dbReference>
<dbReference type="GO" id="GO:0015031">
    <property type="term" value="P:protein transport"/>
    <property type="evidence" value="ECO:0007669"/>
    <property type="project" value="UniProtKB-KW"/>
</dbReference>
<evidence type="ECO:0000256" key="6">
    <source>
        <dbReference type="ARBA" id="ARBA00022824"/>
    </source>
</evidence>
<comment type="similarity">
    <text evidence="2">Belongs to the SIL1 family.</text>
</comment>
<dbReference type="PANTHER" id="PTHR19316">
    <property type="entry name" value="PROTEIN FOLDING REGULATOR"/>
    <property type="match status" value="1"/>
</dbReference>
<dbReference type="InParanoid" id="A0A7M7G7N5"/>
<dbReference type="GO" id="GO:0005788">
    <property type="term" value="C:endoplasmic reticulum lumen"/>
    <property type="evidence" value="ECO:0007669"/>
    <property type="project" value="UniProtKB-SubCell"/>
</dbReference>
<evidence type="ECO:0000313" key="15">
    <source>
        <dbReference type="Proteomes" id="UP000002358"/>
    </source>
</evidence>
<name>A0A7M7G7N5_NASVI</name>
<sequence>MRCLFAIFILQAACGLVAVFAADGAKKNDTVFVPTKEWQTVKKGSPIPAGLHIRHNLQTGVTEAKLMDEDESDEKSEESIDTLQQNSLTLHPEKSLTDEESNLEKKDEPIEQAKIPFEELKAMLKKIKSDESDALLQTKNVDEAQSERKKKYRSYSELKKELEALNMNISTDSEVLTSLFSQFESYKESLTGDSMDANKVEDILEILNNLEYLIHQIDNAQLFTDMGGMAKIISPSLNSTNWEVKAEALKLLGAAVQSNPKVQLKALESDFVQKLLHMLTVHNKVEVKSRCLFALGALVRHFPAAQKALVNNGGLEVFGKILIDGQSQVQTRVLNLINDLTIERQNLKEIQDEQQRLRRTREYDLTNFEPKLLMHSYCQNLVDLMIRSLRIDSDIDDFHEVIYESMITLSFICKDDFASKKRVLLPEIQKMLIRYRDSPKINEDGENLNLHHQELLEKLRSIISEQQHDEL</sequence>
<dbReference type="InterPro" id="IPR006911">
    <property type="entry name" value="ARM-rpt_dom"/>
</dbReference>
<evidence type="ECO:0000256" key="5">
    <source>
        <dbReference type="ARBA" id="ARBA00022729"/>
    </source>
</evidence>
<reference evidence="14" key="1">
    <citation type="submission" date="2021-01" db="UniProtKB">
        <authorList>
            <consortium name="EnsemblMetazoa"/>
        </authorList>
    </citation>
    <scope>IDENTIFICATION</scope>
</reference>
<dbReference type="OMA" id="FQPTHEW"/>
<dbReference type="InterPro" id="IPR050693">
    <property type="entry name" value="Hsp70_NEF-Inhibitors"/>
</dbReference>
<keyword evidence="5 12" id="KW-0732">Signal</keyword>
<evidence type="ECO:0000256" key="4">
    <source>
        <dbReference type="ARBA" id="ARBA00022448"/>
    </source>
</evidence>
<evidence type="ECO:0000313" key="14">
    <source>
        <dbReference type="EnsemblMetazoa" id="XP_001606487"/>
    </source>
</evidence>
<evidence type="ECO:0000256" key="9">
    <source>
        <dbReference type="ARBA" id="ARBA00023180"/>
    </source>
</evidence>
<feature type="chain" id="PRO_5029639491" description="Nucleotide exchange factor SIL1" evidence="12">
    <location>
        <begin position="22"/>
        <end position="471"/>
    </location>
</feature>
<dbReference type="Pfam" id="PF04826">
    <property type="entry name" value="Arm_2"/>
    <property type="match status" value="1"/>
</dbReference>
<evidence type="ECO:0000256" key="12">
    <source>
        <dbReference type="SAM" id="SignalP"/>
    </source>
</evidence>
<feature type="compositionally biased region" description="Basic and acidic residues" evidence="11">
    <location>
        <begin position="91"/>
        <end position="107"/>
    </location>
</feature>
<dbReference type="SUPFAM" id="SSF48371">
    <property type="entry name" value="ARM repeat"/>
    <property type="match status" value="1"/>
</dbReference>
<dbReference type="AlphaFoldDB" id="A0A7M7G7N5"/>
<evidence type="ECO:0000256" key="8">
    <source>
        <dbReference type="ARBA" id="ARBA00023010"/>
    </source>
</evidence>
<dbReference type="SMR" id="A0A7M7G7N5"/>
<evidence type="ECO:0000256" key="2">
    <source>
        <dbReference type="ARBA" id="ARBA00010588"/>
    </source>
</evidence>
<dbReference type="EnsemblMetazoa" id="XM_001606437">
    <property type="protein sequence ID" value="XP_001606487"/>
    <property type="gene ID" value="LOC100122879"/>
</dbReference>
<keyword evidence="7" id="KW-0653">Protein transport</keyword>
<gene>
    <name evidence="14" type="primary">100122879</name>
</gene>
<feature type="coiled-coil region" evidence="10">
    <location>
        <begin position="141"/>
        <end position="168"/>
    </location>
</feature>
<feature type="compositionally biased region" description="Acidic residues" evidence="11">
    <location>
        <begin position="68"/>
        <end position="80"/>
    </location>
</feature>
<evidence type="ECO:0000259" key="13">
    <source>
        <dbReference type="Pfam" id="PF04826"/>
    </source>
</evidence>
<keyword evidence="10" id="KW-0175">Coiled coil</keyword>
<dbReference type="InterPro" id="IPR011989">
    <property type="entry name" value="ARM-like"/>
</dbReference>
<dbReference type="KEGG" id="nvi:100122879"/>
<comment type="subcellular location">
    <subcellularLocation>
        <location evidence="1">Endoplasmic reticulum lumen</location>
    </subcellularLocation>
</comment>
<keyword evidence="15" id="KW-1185">Reference proteome</keyword>
<feature type="coiled-coil region" evidence="10">
    <location>
        <begin position="333"/>
        <end position="360"/>
    </location>
</feature>
<organism evidence="14 15">
    <name type="scientific">Nasonia vitripennis</name>
    <name type="common">Parasitic wasp</name>
    <dbReference type="NCBI Taxonomy" id="7425"/>
    <lineage>
        <taxon>Eukaryota</taxon>
        <taxon>Metazoa</taxon>
        <taxon>Ecdysozoa</taxon>
        <taxon>Arthropoda</taxon>
        <taxon>Hexapoda</taxon>
        <taxon>Insecta</taxon>
        <taxon>Pterygota</taxon>
        <taxon>Neoptera</taxon>
        <taxon>Endopterygota</taxon>
        <taxon>Hymenoptera</taxon>
        <taxon>Apocrita</taxon>
        <taxon>Proctotrupomorpha</taxon>
        <taxon>Chalcidoidea</taxon>
        <taxon>Pteromalidae</taxon>
        <taxon>Pteromalinae</taxon>
        <taxon>Nasonia</taxon>
    </lineage>
</organism>
<feature type="signal peptide" evidence="12">
    <location>
        <begin position="1"/>
        <end position="21"/>
    </location>
</feature>
<evidence type="ECO:0000256" key="1">
    <source>
        <dbReference type="ARBA" id="ARBA00004319"/>
    </source>
</evidence>
<protein>
    <recommendedName>
        <fullName evidence="3">Nucleotide exchange factor SIL1</fullName>
    </recommendedName>
</protein>
<dbReference type="FunCoup" id="A0A7M7G7N5">
    <property type="interactions" value="716"/>
</dbReference>